<evidence type="ECO:0000313" key="2">
    <source>
        <dbReference type="Proteomes" id="UP001501758"/>
    </source>
</evidence>
<reference evidence="2" key="1">
    <citation type="journal article" date="2019" name="Int. J. Syst. Evol. Microbiol.">
        <title>The Global Catalogue of Microorganisms (GCM) 10K type strain sequencing project: providing services to taxonomists for standard genome sequencing and annotation.</title>
        <authorList>
            <consortium name="The Broad Institute Genomics Platform"/>
            <consortium name="The Broad Institute Genome Sequencing Center for Infectious Disease"/>
            <person name="Wu L."/>
            <person name="Ma J."/>
        </authorList>
    </citation>
    <scope>NUCLEOTIDE SEQUENCE [LARGE SCALE GENOMIC DNA]</scope>
    <source>
        <strain evidence="2">JCM 15974</strain>
    </source>
</reference>
<sequence length="54" mass="6091">MEATLKDQLKELSKSTTPISTLETAIDALKMQLKVVRISKQYKIDIRGITKNSI</sequence>
<evidence type="ECO:0000313" key="1">
    <source>
        <dbReference type="EMBL" id="GAA0716301.1"/>
    </source>
</evidence>
<dbReference type="Proteomes" id="UP001501758">
    <property type="component" value="Unassembled WGS sequence"/>
</dbReference>
<keyword evidence="2" id="KW-1185">Reference proteome</keyword>
<gene>
    <name evidence="1" type="ORF">GCM10009430_11870</name>
</gene>
<organism evidence="1 2">
    <name type="scientific">Aquimarina litoralis</name>
    <dbReference type="NCBI Taxonomy" id="584605"/>
    <lineage>
        <taxon>Bacteria</taxon>
        <taxon>Pseudomonadati</taxon>
        <taxon>Bacteroidota</taxon>
        <taxon>Flavobacteriia</taxon>
        <taxon>Flavobacteriales</taxon>
        <taxon>Flavobacteriaceae</taxon>
        <taxon>Aquimarina</taxon>
    </lineage>
</organism>
<name>A0ABP3TR36_9FLAO</name>
<dbReference type="EMBL" id="BAAAGE010000001">
    <property type="protein sequence ID" value="GAA0716301.1"/>
    <property type="molecule type" value="Genomic_DNA"/>
</dbReference>
<dbReference type="RefSeq" id="WP_343911431.1">
    <property type="nucleotide sequence ID" value="NZ_BAAAGE010000001.1"/>
</dbReference>
<accession>A0ABP3TR36</accession>
<protein>
    <submittedName>
        <fullName evidence="1">Uncharacterized protein</fullName>
    </submittedName>
</protein>
<comment type="caution">
    <text evidence="1">The sequence shown here is derived from an EMBL/GenBank/DDBJ whole genome shotgun (WGS) entry which is preliminary data.</text>
</comment>
<proteinExistence type="predicted"/>